<keyword evidence="1" id="KW-1133">Transmembrane helix</keyword>
<accession>A0A037ZF57</accession>
<evidence type="ECO:0000313" key="3">
    <source>
        <dbReference type="Proteomes" id="UP000026249"/>
    </source>
</evidence>
<evidence type="ECO:0000313" key="2">
    <source>
        <dbReference type="EMBL" id="KAJ55115.1"/>
    </source>
</evidence>
<reference evidence="2 3" key="1">
    <citation type="submission" date="2014-03" db="EMBL/GenBank/DDBJ databases">
        <title>Draft Genome Sequence of Actibacterium mucosum KCTC 23349, a Marine Alphaproteobacterium with Complex Ionic Requirements Isolated from Mediterranean Seawater at Malvarrosa Beach, Valencia, Spain.</title>
        <authorList>
            <person name="Arahal D.R."/>
            <person name="Shao Z."/>
            <person name="Lai Q."/>
            <person name="Pujalte M.J."/>
        </authorList>
    </citation>
    <scope>NUCLEOTIDE SEQUENCE [LARGE SCALE GENOMIC DNA]</scope>
    <source>
        <strain evidence="2 3">KCTC 23349</strain>
    </source>
</reference>
<protein>
    <recommendedName>
        <fullName evidence="4">DUF2125 domain-containing protein</fullName>
    </recommendedName>
</protein>
<keyword evidence="3" id="KW-1185">Reference proteome</keyword>
<feature type="transmembrane region" description="Helical" evidence="1">
    <location>
        <begin position="26"/>
        <end position="43"/>
    </location>
</feature>
<gene>
    <name evidence="2" type="ORF">ACMU_15275</name>
</gene>
<proteinExistence type="predicted"/>
<evidence type="ECO:0008006" key="4">
    <source>
        <dbReference type="Google" id="ProtNLM"/>
    </source>
</evidence>
<keyword evidence="1" id="KW-0472">Membrane</keyword>
<evidence type="ECO:0000256" key="1">
    <source>
        <dbReference type="SAM" id="Phobius"/>
    </source>
</evidence>
<dbReference type="Pfam" id="PF09898">
    <property type="entry name" value="DUF2125"/>
    <property type="match status" value="1"/>
</dbReference>
<dbReference type="EMBL" id="JFKE01000005">
    <property type="protein sequence ID" value="KAJ55115.1"/>
    <property type="molecule type" value="Genomic_DNA"/>
</dbReference>
<organism evidence="2 3">
    <name type="scientific">Actibacterium mucosum KCTC 23349</name>
    <dbReference type="NCBI Taxonomy" id="1454373"/>
    <lineage>
        <taxon>Bacteria</taxon>
        <taxon>Pseudomonadati</taxon>
        <taxon>Pseudomonadota</taxon>
        <taxon>Alphaproteobacteria</taxon>
        <taxon>Rhodobacterales</taxon>
        <taxon>Roseobacteraceae</taxon>
        <taxon>Actibacterium</taxon>
    </lineage>
</organism>
<dbReference type="AlphaFoldDB" id="A0A037ZF57"/>
<dbReference type="Proteomes" id="UP000026249">
    <property type="component" value="Unassembled WGS sequence"/>
</dbReference>
<dbReference type="STRING" id="1454373.ACMU_15275"/>
<comment type="caution">
    <text evidence="2">The sequence shown here is derived from an EMBL/GenBank/DDBJ whole genome shotgun (WGS) entry which is preliminary data.</text>
</comment>
<keyword evidence="1" id="KW-0812">Transmembrane</keyword>
<sequence>MTGPFVVPLVNTTQIKRKRGRFMRRLFVLLLVVALGWSIYWFVAAEGTRRGFNAALDQANAQGWQITTSDVQTRGFPSRLDTTLSDVELTSPDAALTLEAAFLQILSLSYRPTHVIAVAPNDINLSVGGIPVVLKNEDMRASLSLAATPDLPLQQLSFVTEALTVSLSDMSVSTTNLRAAISGLEDAQYRLGLAASDVAWPQLGGETLQLNMDGVLTLNNPLDRHLAQSAAQPVALDLSRFQLNAGDGVRASLTGILNWQFGRPQGQLTLEIVNWRGFLERLQKLGLIAPEVLQGLSGQLPLIAEGDDVTLPLPVRNGVVYIGALPFLWLTPPQTGG</sequence>
<name>A0A037ZF57_9RHOB</name>
<dbReference type="InterPro" id="IPR018666">
    <property type="entry name" value="DUF2125"/>
</dbReference>